<accession>A0A6V7XTC9</accession>
<dbReference type="Pfam" id="PF02170">
    <property type="entry name" value="PAZ"/>
    <property type="match status" value="1"/>
</dbReference>
<dbReference type="OrthoDB" id="5788576at2759"/>
<proteinExistence type="predicted"/>
<organism evidence="2 3">
    <name type="scientific">Meloidogyne enterolobii</name>
    <name type="common">Root-knot nematode worm</name>
    <name type="synonym">Meloidogyne mayaguensis</name>
    <dbReference type="NCBI Taxonomy" id="390850"/>
    <lineage>
        <taxon>Eukaryota</taxon>
        <taxon>Metazoa</taxon>
        <taxon>Ecdysozoa</taxon>
        <taxon>Nematoda</taxon>
        <taxon>Chromadorea</taxon>
        <taxon>Rhabditida</taxon>
        <taxon>Tylenchina</taxon>
        <taxon>Tylenchomorpha</taxon>
        <taxon>Tylenchoidea</taxon>
        <taxon>Meloidogynidae</taxon>
        <taxon>Meloidogyninae</taxon>
        <taxon>Meloidogyne</taxon>
    </lineage>
</organism>
<dbReference type="PROSITE" id="PS50821">
    <property type="entry name" value="PAZ"/>
    <property type="match status" value="1"/>
</dbReference>
<dbReference type="SUPFAM" id="SSF101690">
    <property type="entry name" value="PAZ domain"/>
    <property type="match status" value="1"/>
</dbReference>
<protein>
    <recommendedName>
        <fullName evidence="1">PAZ domain-containing protein</fullName>
    </recommendedName>
</protein>
<feature type="domain" description="PAZ" evidence="1">
    <location>
        <begin position="3"/>
        <end position="123"/>
    </location>
</feature>
<gene>
    <name evidence="2" type="ORF">MENT_LOCUS56196</name>
</gene>
<evidence type="ECO:0000313" key="3">
    <source>
        <dbReference type="Proteomes" id="UP000580250"/>
    </source>
</evidence>
<dbReference type="InterPro" id="IPR003100">
    <property type="entry name" value="PAZ_dom"/>
</dbReference>
<dbReference type="GO" id="GO:0003723">
    <property type="term" value="F:RNA binding"/>
    <property type="evidence" value="ECO:0007669"/>
    <property type="project" value="InterPro"/>
</dbReference>
<evidence type="ECO:0000259" key="1">
    <source>
        <dbReference type="PROSITE" id="PS50821"/>
    </source>
</evidence>
<name>A0A6V7XTC9_MELEN</name>
<dbReference type="Proteomes" id="UP000580250">
    <property type="component" value="Unassembled WGS sequence"/>
</dbReference>
<sequence length="172" mass="20598">MVLVIDEIARFLDCSVRSLGGHLNIPETRIRILTKFLDRKVRTTYLNRDLEKKTFLFGGLTRKGANKIRAYGPLRRPYNVSIAQHFYTRHRIQLKYPYLNCIIERRYWDKDRFYPIELLEFVDDEDKQQSLSSEFEEKLSISSPPDSPEIIMDKEFEEEMEMYRGDFSQDGW</sequence>
<reference evidence="2 3" key="1">
    <citation type="submission" date="2020-08" db="EMBL/GenBank/DDBJ databases">
        <authorList>
            <person name="Koutsovoulos G."/>
            <person name="Danchin GJ E."/>
        </authorList>
    </citation>
    <scope>NUCLEOTIDE SEQUENCE [LARGE SCALE GENOMIC DNA]</scope>
</reference>
<evidence type="ECO:0000313" key="2">
    <source>
        <dbReference type="EMBL" id="CAD2202558.1"/>
    </source>
</evidence>
<dbReference type="AlphaFoldDB" id="A0A6V7XTC9"/>
<dbReference type="Gene3D" id="2.170.260.10">
    <property type="entry name" value="paz domain"/>
    <property type="match status" value="1"/>
</dbReference>
<dbReference type="CDD" id="cd02846">
    <property type="entry name" value="PAZ_argonaute_like"/>
    <property type="match status" value="1"/>
</dbReference>
<dbReference type="EMBL" id="CAJEWN010002216">
    <property type="protein sequence ID" value="CAD2202558.1"/>
    <property type="molecule type" value="Genomic_DNA"/>
</dbReference>
<comment type="caution">
    <text evidence="2">The sequence shown here is derived from an EMBL/GenBank/DDBJ whole genome shotgun (WGS) entry which is preliminary data.</text>
</comment>
<dbReference type="InterPro" id="IPR036085">
    <property type="entry name" value="PAZ_dom_sf"/>
</dbReference>